<evidence type="ECO:0000259" key="2">
    <source>
        <dbReference type="Pfam" id="PF09557"/>
    </source>
</evidence>
<organism evidence="3">
    <name type="scientific">Microvirga ossetica</name>
    <dbReference type="NCBI Taxonomy" id="1882682"/>
    <lineage>
        <taxon>Bacteria</taxon>
        <taxon>Pseudomonadati</taxon>
        <taxon>Pseudomonadota</taxon>
        <taxon>Alphaproteobacteria</taxon>
        <taxon>Hyphomicrobiales</taxon>
        <taxon>Methylobacteriaceae</taxon>
        <taxon>Microvirga</taxon>
    </lineage>
</organism>
<dbReference type="Pfam" id="PF09557">
    <property type="entry name" value="DUF2382"/>
    <property type="match status" value="1"/>
</dbReference>
<evidence type="ECO:0000256" key="1">
    <source>
        <dbReference type="SAM" id="MobiDB-lite"/>
    </source>
</evidence>
<dbReference type="KEGG" id="moc:BB934_44305"/>
<evidence type="ECO:0000313" key="3">
    <source>
        <dbReference type="EMBL" id="ANY85376.1"/>
    </source>
</evidence>
<accession>A0A1B2EZI4</accession>
<sequence length="148" mass="16593">MRSNPQAGAEEVIPIVEETATVAKQEVVTGRVRVRTLTETVEELARAEVQREDVDVTRVPIDKVVESAPQIRTEGDVTIIPVVEEVLVVEKRLLLKEEVHIRRRIATETVEVPVALRKQRAIVERETPEGLSSNEEAREGETDNSVPR</sequence>
<name>A0A1B2EZI4_9HYPH</name>
<dbReference type="EMBL" id="CP016620">
    <property type="protein sequence ID" value="ANY85376.1"/>
    <property type="molecule type" value="Genomic_DNA"/>
</dbReference>
<protein>
    <recommendedName>
        <fullName evidence="2">DUF2382 domain-containing protein</fullName>
    </recommendedName>
</protein>
<gene>
    <name evidence="3" type="ORF">BB934_44305</name>
</gene>
<geneLocation type="plasmid" evidence="3">
    <name>unnamed4</name>
</geneLocation>
<feature type="region of interest" description="Disordered" evidence="1">
    <location>
        <begin position="123"/>
        <end position="148"/>
    </location>
</feature>
<keyword evidence="3" id="KW-0614">Plasmid</keyword>
<dbReference type="AlphaFoldDB" id="A0A1B2EZI4"/>
<reference evidence="3" key="1">
    <citation type="submission" date="2016-07" db="EMBL/GenBank/DDBJ databases">
        <title>Microvirga ossetica sp. nov. a new species of rhizobia isolated from root nodules of the legume species Vicia alpestris Steven originated from North Ossetia region in the Caucasus.</title>
        <authorList>
            <person name="Safronova V.I."/>
            <person name="Kuznetsova I.G."/>
            <person name="Sazanova A.L."/>
            <person name="Belimov A."/>
            <person name="Andronov E."/>
            <person name="Osledkin Y.S."/>
            <person name="Onishchuk O.P."/>
            <person name="Kurchak O.N."/>
            <person name="Shaposhnikov A.I."/>
            <person name="Willems A."/>
            <person name="Tikhonovich I.A."/>
        </authorList>
    </citation>
    <scope>NUCLEOTIDE SEQUENCE [LARGE SCALE GENOMIC DNA]</scope>
    <source>
        <strain evidence="3">V5/3M</strain>
        <plasmid evidence="3">unnamed4</plasmid>
    </source>
</reference>
<dbReference type="InterPro" id="IPR019060">
    <property type="entry name" value="DUF2382"/>
</dbReference>
<proteinExistence type="predicted"/>
<feature type="domain" description="DUF2382" evidence="2">
    <location>
        <begin position="13"/>
        <end position="121"/>
    </location>
</feature>